<dbReference type="CDD" id="cd01949">
    <property type="entry name" value="GGDEF"/>
    <property type="match status" value="1"/>
</dbReference>
<gene>
    <name evidence="5" type="ORF">ACFO0J_02540</name>
</gene>
<name>A0ABV8RUU9_9BURK</name>
<dbReference type="InterPro" id="IPR050469">
    <property type="entry name" value="Diguanylate_Cyclase"/>
</dbReference>
<keyword evidence="3" id="KW-0812">Transmembrane</keyword>
<reference evidence="6" key="1">
    <citation type="journal article" date="2019" name="Int. J. Syst. Evol. Microbiol.">
        <title>The Global Catalogue of Microorganisms (GCM) 10K type strain sequencing project: providing services to taxonomists for standard genome sequencing and annotation.</title>
        <authorList>
            <consortium name="The Broad Institute Genomics Platform"/>
            <consortium name="The Broad Institute Genome Sequencing Center for Infectious Disease"/>
            <person name="Wu L."/>
            <person name="Ma J."/>
        </authorList>
    </citation>
    <scope>NUCLEOTIDE SEQUENCE [LARGE SCALE GENOMIC DNA]</scope>
    <source>
        <strain evidence="6">CGMCC 1.19029</strain>
    </source>
</reference>
<evidence type="ECO:0000259" key="4">
    <source>
        <dbReference type="PROSITE" id="PS50887"/>
    </source>
</evidence>
<dbReference type="SMART" id="SM00062">
    <property type="entry name" value="PBPb"/>
    <property type="match status" value="1"/>
</dbReference>
<dbReference type="GO" id="GO:0052621">
    <property type="term" value="F:diguanylate cyclase activity"/>
    <property type="evidence" value="ECO:0007669"/>
    <property type="project" value="UniProtKB-EC"/>
</dbReference>
<dbReference type="SUPFAM" id="SSF55073">
    <property type="entry name" value="Nucleotide cyclase"/>
    <property type="match status" value="1"/>
</dbReference>
<organism evidence="5 6">
    <name type="scientific">Castellaniella hirudinis</name>
    <dbReference type="NCBI Taxonomy" id="1144617"/>
    <lineage>
        <taxon>Bacteria</taxon>
        <taxon>Pseudomonadati</taxon>
        <taxon>Pseudomonadota</taxon>
        <taxon>Betaproteobacteria</taxon>
        <taxon>Burkholderiales</taxon>
        <taxon>Alcaligenaceae</taxon>
        <taxon>Castellaniella</taxon>
    </lineage>
</organism>
<evidence type="ECO:0000256" key="2">
    <source>
        <dbReference type="ARBA" id="ARBA00034247"/>
    </source>
</evidence>
<dbReference type="InterPro" id="IPR043128">
    <property type="entry name" value="Rev_trsase/Diguanyl_cyclase"/>
</dbReference>
<dbReference type="Proteomes" id="UP001595756">
    <property type="component" value="Unassembled WGS sequence"/>
</dbReference>
<accession>A0ABV8RUU9</accession>
<dbReference type="Gene3D" id="3.30.70.270">
    <property type="match status" value="1"/>
</dbReference>
<keyword evidence="5" id="KW-0808">Transferase</keyword>
<dbReference type="Pfam" id="PF00497">
    <property type="entry name" value="SBP_bac_3"/>
    <property type="match status" value="1"/>
</dbReference>
<dbReference type="SMART" id="SM00267">
    <property type="entry name" value="GGDEF"/>
    <property type="match status" value="1"/>
</dbReference>
<sequence length="502" mass="56377">MLPWAALAAPAADCAGAQHVRLREPVIVSTDERAELSALPPLRVVVLDAPPMTRFDPDRNVYTGVGIDTWCFIAAQLGLHYEIDPAPGWTVAEKIAGVQEHRADVMIPLSLRPDRALRGLFTQPYYKSHYAVIARKGVQPQIHQMADLARYRVGVMHGVAFEPMLRDMVPTDRLRTYDQSSSDGLFKALRAGEIDVAVFNQSIFAEKRYSHEYFDLEVVLVLHEYPRAYRFYVSDTSEHRQLVRVFDRYLAALDVSASIARHEEGEVQLIERYVAQRSQRTLLQVASVVAVLLALVCVLALRRYRRLSHLLAERNQHILRQQEALQAANQELERQSQTDGLTHLANRRHFDQALAREHARWRRTGSPLSLMMLDVDYFKRVNDLYGHQVGDDCLRAIAQVLRDNVARSADLAARYGGEEFACLLPETDSESARIVAERIRTAVARPELLNTQGDRPRVTLSIGIATLAGGRADASELLAAADAQLYAAKQAGRDRVHAVVLN</sequence>
<dbReference type="Gene3D" id="3.40.190.10">
    <property type="entry name" value="Periplasmic binding protein-like II"/>
    <property type="match status" value="2"/>
</dbReference>
<dbReference type="Pfam" id="PF00990">
    <property type="entry name" value="GGDEF"/>
    <property type="match status" value="1"/>
</dbReference>
<dbReference type="RefSeq" id="WP_376811489.1">
    <property type="nucleotide sequence ID" value="NZ_JBHSDY010000002.1"/>
</dbReference>
<keyword evidence="3" id="KW-1133">Transmembrane helix</keyword>
<dbReference type="EC" id="2.7.7.65" evidence="1"/>
<dbReference type="EMBL" id="JBHSDY010000002">
    <property type="protein sequence ID" value="MFC4296918.1"/>
    <property type="molecule type" value="Genomic_DNA"/>
</dbReference>
<dbReference type="NCBIfam" id="TIGR00254">
    <property type="entry name" value="GGDEF"/>
    <property type="match status" value="1"/>
</dbReference>
<keyword evidence="3" id="KW-0472">Membrane</keyword>
<dbReference type="InterPro" id="IPR001638">
    <property type="entry name" value="Solute-binding_3/MltF_N"/>
</dbReference>
<keyword evidence="5" id="KW-0548">Nucleotidyltransferase</keyword>
<evidence type="ECO:0000313" key="5">
    <source>
        <dbReference type="EMBL" id="MFC4296918.1"/>
    </source>
</evidence>
<evidence type="ECO:0000256" key="3">
    <source>
        <dbReference type="SAM" id="Phobius"/>
    </source>
</evidence>
<dbReference type="SUPFAM" id="SSF53850">
    <property type="entry name" value="Periplasmic binding protein-like II"/>
    <property type="match status" value="1"/>
</dbReference>
<comment type="catalytic activity">
    <reaction evidence="2">
        <text>2 GTP = 3',3'-c-di-GMP + 2 diphosphate</text>
        <dbReference type="Rhea" id="RHEA:24898"/>
        <dbReference type="ChEBI" id="CHEBI:33019"/>
        <dbReference type="ChEBI" id="CHEBI:37565"/>
        <dbReference type="ChEBI" id="CHEBI:58805"/>
        <dbReference type="EC" id="2.7.7.65"/>
    </reaction>
</comment>
<dbReference type="InterPro" id="IPR029787">
    <property type="entry name" value="Nucleotide_cyclase"/>
</dbReference>
<keyword evidence="6" id="KW-1185">Reference proteome</keyword>
<dbReference type="PROSITE" id="PS50887">
    <property type="entry name" value="GGDEF"/>
    <property type="match status" value="1"/>
</dbReference>
<feature type="domain" description="GGDEF" evidence="4">
    <location>
        <begin position="366"/>
        <end position="501"/>
    </location>
</feature>
<dbReference type="PANTHER" id="PTHR45138">
    <property type="entry name" value="REGULATORY COMPONENTS OF SENSORY TRANSDUCTION SYSTEM"/>
    <property type="match status" value="1"/>
</dbReference>
<dbReference type="InterPro" id="IPR000160">
    <property type="entry name" value="GGDEF_dom"/>
</dbReference>
<feature type="transmembrane region" description="Helical" evidence="3">
    <location>
        <begin position="282"/>
        <end position="301"/>
    </location>
</feature>
<dbReference type="PANTHER" id="PTHR45138:SF9">
    <property type="entry name" value="DIGUANYLATE CYCLASE DGCM-RELATED"/>
    <property type="match status" value="1"/>
</dbReference>
<evidence type="ECO:0000256" key="1">
    <source>
        <dbReference type="ARBA" id="ARBA00012528"/>
    </source>
</evidence>
<proteinExistence type="predicted"/>
<comment type="caution">
    <text evidence="5">The sequence shown here is derived from an EMBL/GenBank/DDBJ whole genome shotgun (WGS) entry which is preliminary data.</text>
</comment>
<protein>
    <recommendedName>
        <fullName evidence="1">diguanylate cyclase</fullName>
        <ecNumber evidence="1">2.7.7.65</ecNumber>
    </recommendedName>
</protein>
<evidence type="ECO:0000313" key="6">
    <source>
        <dbReference type="Proteomes" id="UP001595756"/>
    </source>
</evidence>